<evidence type="ECO:0000313" key="2">
    <source>
        <dbReference type="EMBL" id="MFC4063637.1"/>
    </source>
</evidence>
<evidence type="ECO:0000313" key="3">
    <source>
        <dbReference type="Proteomes" id="UP001595867"/>
    </source>
</evidence>
<evidence type="ECO:0008006" key="4">
    <source>
        <dbReference type="Google" id="ProtNLM"/>
    </source>
</evidence>
<comment type="caution">
    <text evidence="2">The sequence shown here is derived from an EMBL/GenBank/DDBJ whole genome shotgun (WGS) entry which is preliminary data.</text>
</comment>
<evidence type="ECO:0000256" key="1">
    <source>
        <dbReference type="SAM" id="MobiDB-lite"/>
    </source>
</evidence>
<reference evidence="3" key="1">
    <citation type="journal article" date="2019" name="Int. J. Syst. Evol. Microbiol.">
        <title>The Global Catalogue of Microorganisms (GCM) 10K type strain sequencing project: providing services to taxonomists for standard genome sequencing and annotation.</title>
        <authorList>
            <consortium name="The Broad Institute Genomics Platform"/>
            <consortium name="The Broad Institute Genome Sequencing Center for Infectious Disease"/>
            <person name="Wu L."/>
            <person name="Ma J."/>
        </authorList>
    </citation>
    <scope>NUCLEOTIDE SEQUENCE [LARGE SCALE GENOMIC DNA]</scope>
    <source>
        <strain evidence="3">TBRC 5832</strain>
    </source>
</reference>
<name>A0ABV8IHK3_9ACTN</name>
<gene>
    <name evidence="2" type="ORF">ACFO0C_01745</name>
</gene>
<dbReference type="Proteomes" id="UP001595867">
    <property type="component" value="Unassembled WGS sequence"/>
</dbReference>
<feature type="region of interest" description="Disordered" evidence="1">
    <location>
        <begin position="64"/>
        <end position="84"/>
    </location>
</feature>
<dbReference type="RefSeq" id="WP_378064673.1">
    <property type="nucleotide sequence ID" value="NZ_JBHSBL010000002.1"/>
</dbReference>
<sequence>MHADVLHLLDAHLAELNALRRSLTMPRPSQPGERHDAAVATLQSTRHFVAELGLILDDVHHADDRRLPDASSDSSPMLDQLSSTGVRRLRAHHRVGRLRSSVDRSEAGLVARPE</sequence>
<protein>
    <recommendedName>
        <fullName evidence="4">CHAD domain-containing protein</fullName>
    </recommendedName>
</protein>
<keyword evidence="3" id="KW-1185">Reference proteome</keyword>
<dbReference type="EMBL" id="JBHSBL010000002">
    <property type="protein sequence ID" value="MFC4063637.1"/>
    <property type="molecule type" value="Genomic_DNA"/>
</dbReference>
<accession>A0ABV8IHK3</accession>
<feature type="compositionally biased region" description="Polar residues" evidence="1">
    <location>
        <begin position="71"/>
        <end position="84"/>
    </location>
</feature>
<proteinExistence type="predicted"/>
<organism evidence="2 3">
    <name type="scientific">Actinoplanes subglobosus</name>
    <dbReference type="NCBI Taxonomy" id="1547892"/>
    <lineage>
        <taxon>Bacteria</taxon>
        <taxon>Bacillati</taxon>
        <taxon>Actinomycetota</taxon>
        <taxon>Actinomycetes</taxon>
        <taxon>Micromonosporales</taxon>
        <taxon>Micromonosporaceae</taxon>
        <taxon>Actinoplanes</taxon>
    </lineage>
</organism>